<name>A0ABV1FDP3_9FIRM</name>
<evidence type="ECO:0000256" key="3">
    <source>
        <dbReference type="SAM" id="SignalP"/>
    </source>
</evidence>
<evidence type="ECO:0000256" key="1">
    <source>
        <dbReference type="SAM" id="MobiDB-lite"/>
    </source>
</evidence>
<comment type="caution">
    <text evidence="4">The sequence shown here is derived from an EMBL/GenBank/DDBJ whole genome shotgun (WGS) entry which is preliminary data.</text>
</comment>
<dbReference type="RefSeq" id="WP_349163705.1">
    <property type="nucleotide sequence ID" value="NZ_JBBMFE010000002.1"/>
</dbReference>
<feature type="transmembrane region" description="Helical" evidence="2">
    <location>
        <begin position="352"/>
        <end position="371"/>
    </location>
</feature>
<evidence type="ECO:0000256" key="2">
    <source>
        <dbReference type="SAM" id="Phobius"/>
    </source>
</evidence>
<dbReference type="Proteomes" id="UP001438008">
    <property type="component" value="Unassembled WGS sequence"/>
</dbReference>
<evidence type="ECO:0000313" key="5">
    <source>
        <dbReference type="Proteomes" id="UP001438008"/>
    </source>
</evidence>
<sequence length="375" mass="40129">MKKMRQLWKKSGLTLVLSLLFCLLALPVTARAAELAPTGDPENVLDAGAGSGLQGAKLGTVEIRGAGEQHIEWKNPDQRMTESGGHQFLAVRHGDNRYEEAEGYIYVWVLPVEKLAVTNPPYKTAYLLGENFEETGMKVTAYYKAEAEAVAEAGAEESYPYSRQLDDEEYIIPDGENLPLAQTAVTVAAYGKTAAQPISVSKGYTVKINGIISGHYSQYPEYDKVNHTLIVNEREGSDVSFLFEQPEGATYEGISIIKGLTKEQLGLQVSPEHFAGGQAGFFFTMPANDVELTIQWSGLNDKKQETPDNNGGGSSSGGSGSSGSGSSTPTASAPQPIAQGPKTADTNAVRTLGYTLLLLAAVTGVGGITLCRRKR</sequence>
<accession>A0ABV1FDP3</accession>
<protein>
    <submittedName>
        <fullName evidence="4">Uncharacterized protein</fullName>
    </submittedName>
</protein>
<keyword evidence="2" id="KW-0812">Transmembrane</keyword>
<keyword evidence="2" id="KW-0472">Membrane</keyword>
<keyword evidence="3" id="KW-0732">Signal</keyword>
<feature type="compositionally biased region" description="Gly residues" evidence="1">
    <location>
        <begin position="310"/>
        <end position="323"/>
    </location>
</feature>
<feature type="region of interest" description="Disordered" evidence="1">
    <location>
        <begin position="301"/>
        <end position="343"/>
    </location>
</feature>
<dbReference type="Gene3D" id="2.60.40.3630">
    <property type="match status" value="1"/>
</dbReference>
<reference evidence="4 5" key="1">
    <citation type="submission" date="2024-03" db="EMBL/GenBank/DDBJ databases">
        <title>Human intestinal bacterial collection.</title>
        <authorList>
            <person name="Pauvert C."/>
            <person name="Hitch T.C.A."/>
            <person name="Clavel T."/>
        </authorList>
    </citation>
    <scope>NUCLEOTIDE SEQUENCE [LARGE SCALE GENOMIC DNA]</scope>
    <source>
        <strain evidence="4 5">CLA-AA-H132</strain>
    </source>
</reference>
<feature type="chain" id="PRO_5046199515" evidence="3">
    <location>
        <begin position="33"/>
        <end position="375"/>
    </location>
</feature>
<keyword evidence="5" id="KW-1185">Reference proteome</keyword>
<keyword evidence="2" id="KW-1133">Transmembrane helix</keyword>
<organism evidence="4 5">
    <name type="scientific">Laedolimicola intestinihominis</name>
    <dbReference type="NCBI Taxonomy" id="3133166"/>
    <lineage>
        <taxon>Bacteria</taxon>
        <taxon>Bacillati</taxon>
        <taxon>Bacillota</taxon>
        <taxon>Clostridia</taxon>
        <taxon>Lachnospirales</taxon>
        <taxon>Lachnospiraceae</taxon>
        <taxon>Laedolimicola</taxon>
    </lineage>
</organism>
<gene>
    <name evidence="4" type="ORF">WMO29_02985</name>
</gene>
<feature type="signal peptide" evidence="3">
    <location>
        <begin position="1"/>
        <end position="32"/>
    </location>
</feature>
<evidence type="ECO:0000313" key="4">
    <source>
        <dbReference type="EMBL" id="MEQ2471468.1"/>
    </source>
</evidence>
<dbReference type="EMBL" id="JBBMFE010000002">
    <property type="protein sequence ID" value="MEQ2471468.1"/>
    <property type="molecule type" value="Genomic_DNA"/>
</dbReference>
<proteinExistence type="predicted"/>